<keyword evidence="2" id="KW-0560">Oxidoreductase</keyword>
<dbReference type="InterPro" id="IPR013154">
    <property type="entry name" value="ADH-like_N"/>
</dbReference>
<evidence type="ECO:0000256" key="2">
    <source>
        <dbReference type="ARBA" id="ARBA00023002"/>
    </source>
</evidence>
<dbReference type="OrthoDB" id="9792162at2"/>
<evidence type="ECO:0000259" key="3">
    <source>
        <dbReference type="Pfam" id="PF08240"/>
    </source>
</evidence>
<keyword evidence="1" id="KW-0521">NADP</keyword>
<dbReference type="PANTHER" id="PTHR48106">
    <property type="entry name" value="QUINONE OXIDOREDUCTASE PIG3-RELATED"/>
    <property type="match status" value="1"/>
</dbReference>
<dbReference type="Gene3D" id="3.90.180.10">
    <property type="entry name" value="Medium-chain alcohol dehydrogenases, catalytic domain"/>
    <property type="match status" value="1"/>
</dbReference>
<keyword evidence="5" id="KW-1185">Reference proteome</keyword>
<dbReference type="EMBL" id="RCHR01000004">
    <property type="protein sequence ID" value="RLL43769.1"/>
    <property type="molecule type" value="Genomic_DNA"/>
</dbReference>
<protein>
    <recommendedName>
        <fullName evidence="3">Alcohol dehydrogenase-like N-terminal domain-containing protein</fullName>
    </recommendedName>
</protein>
<dbReference type="Pfam" id="PF08240">
    <property type="entry name" value="ADH_N"/>
    <property type="match status" value="1"/>
</dbReference>
<dbReference type="AlphaFoldDB" id="A0A498DLB8"/>
<gene>
    <name evidence="4" type="ORF">D8M04_12695</name>
</gene>
<comment type="caution">
    <text evidence="4">The sequence shown here is derived from an EMBL/GenBank/DDBJ whole genome shotgun (WGS) entry which is preliminary data.</text>
</comment>
<accession>A0A498DLB8</accession>
<organism evidence="4 5">
    <name type="scientific">Oceanobacillus piezotolerans</name>
    <dbReference type="NCBI Taxonomy" id="2448030"/>
    <lineage>
        <taxon>Bacteria</taxon>
        <taxon>Bacillati</taxon>
        <taxon>Bacillota</taxon>
        <taxon>Bacilli</taxon>
        <taxon>Bacillales</taxon>
        <taxon>Bacillaceae</taxon>
        <taxon>Oceanobacillus</taxon>
    </lineage>
</organism>
<dbReference type="GO" id="GO:0016651">
    <property type="term" value="F:oxidoreductase activity, acting on NAD(P)H"/>
    <property type="evidence" value="ECO:0007669"/>
    <property type="project" value="TreeGrafter"/>
</dbReference>
<proteinExistence type="predicted"/>
<dbReference type="SUPFAM" id="SSF50129">
    <property type="entry name" value="GroES-like"/>
    <property type="match status" value="1"/>
</dbReference>
<evidence type="ECO:0000256" key="1">
    <source>
        <dbReference type="ARBA" id="ARBA00022857"/>
    </source>
</evidence>
<sequence>MIGDLACYWIKQPGGAEQLQIGEHVKPAPKDGELLVKVMAAAVNRTDIVNRESSSGYLHNPILGVEVAGIVEEAGAGAEIATGTKVMGLVNGGGYASGSFSKFSVIVLLRLTLTAVSTLTNSVDGIESASILIICPVTESK</sequence>
<name>A0A498DLB8_9BACI</name>
<evidence type="ECO:0000313" key="4">
    <source>
        <dbReference type="EMBL" id="RLL43769.1"/>
    </source>
</evidence>
<evidence type="ECO:0000313" key="5">
    <source>
        <dbReference type="Proteomes" id="UP000270219"/>
    </source>
</evidence>
<reference evidence="4 5" key="1">
    <citation type="submission" date="2018-10" db="EMBL/GenBank/DDBJ databases">
        <title>Oceanobacillus sp. YLB-02 draft genome.</title>
        <authorList>
            <person name="Yu L."/>
        </authorList>
    </citation>
    <scope>NUCLEOTIDE SEQUENCE [LARGE SCALE GENOMIC DNA]</scope>
    <source>
        <strain evidence="4 5">YLB-02</strain>
    </source>
</reference>
<dbReference type="GO" id="GO:0070402">
    <property type="term" value="F:NADPH binding"/>
    <property type="evidence" value="ECO:0007669"/>
    <property type="project" value="TreeGrafter"/>
</dbReference>
<dbReference type="Proteomes" id="UP000270219">
    <property type="component" value="Unassembled WGS sequence"/>
</dbReference>
<dbReference type="PANTHER" id="PTHR48106:SF18">
    <property type="entry name" value="QUINONE OXIDOREDUCTASE PIG3"/>
    <property type="match status" value="1"/>
</dbReference>
<feature type="domain" description="Alcohol dehydrogenase-like N-terminal" evidence="3">
    <location>
        <begin position="30"/>
        <end position="87"/>
    </location>
</feature>
<dbReference type="InterPro" id="IPR011032">
    <property type="entry name" value="GroES-like_sf"/>
</dbReference>